<dbReference type="STRING" id="1095629.A0A0C9XR27"/>
<accession>A0A0C9XR27</accession>
<dbReference type="Pfam" id="PF00652">
    <property type="entry name" value="Ricin_B_lectin"/>
    <property type="match status" value="1"/>
</dbReference>
<dbReference type="SUPFAM" id="SSF50370">
    <property type="entry name" value="Ricin B-like lectins"/>
    <property type="match status" value="1"/>
</dbReference>
<dbReference type="Gene3D" id="2.80.10.50">
    <property type="match status" value="2"/>
</dbReference>
<dbReference type="HOGENOM" id="CLU_095794_3_1_1"/>
<feature type="domain" description="Ricin B lectin" evidence="1">
    <location>
        <begin position="2"/>
        <end position="132"/>
    </location>
</feature>
<dbReference type="InterPro" id="IPR035992">
    <property type="entry name" value="Ricin_B-like_lectins"/>
</dbReference>
<feature type="non-terminal residue" evidence="2">
    <location>
        <position position="132"/>
    </location>
</feature>
<sequence length="132" mass="14277">TGSVALHPNSNTAKCLDVKGNVLANGTPVQIFDCNGTGAQKWVVSKGATKVQLSGTNFCLDGGSNPANGVGMKIWQCFDNLPAQQWFYTSDNRIVLRGQGLCLDLRNGDTVNMNRVQTWKCTNGNANQIWTE</sequence>
<dbReference type="InterPro" id="IPR000772">
    <property type="entry name" value="Ricin_B_lectin"/>
</dbReference>
<evidence type="ECO:0000313" key="3">
    <source>
        <dbReference type="Proteomes" id="UP000054477"/>
    </source>
</evidence>
<protein>
    <submittedName>
        <fullName evidence="2">Carbohydrate-binding module family 13 protein</fullName>
    </submittedName>
</protein>
<dbReference type="EMBL" id="KN838632">
    <property type="protein sequence ID" value="KIK00147.1"/>
    <property type="molecule type" value="Genomic_DNA"/>
</dbReference>
<organism evidence="2 3">
    <name type="scientific">Laccaria amethystina LaAM-08-1</name>
    <dbReference type="NCBI Taxonomy" id="1095629"/>
    <lineage>
        <taxon>Eukaryota</taxon>
        <taxon>Fungi</taxon>
        <taxon>Dikarya</taxon>
        <taxon>Basidiomycota</taxon>
        <taxon>Agaricomycotina</taxon>
        <taxon>Agaricomycetes</taxon>
        <taxon>Agaricomycetidae</taxon>
        <taxon>Agaricales</taxon>
        <taxon>Agaricineae</taxon>
        <taxon>Hydnangiaceae</taxon>
        <taxon>Laccaria</taxon>
    </lineage>
</organism>
<dbReference type="OrthoDB" id="6770063at2759"/>
<reference evidence="2 3" key="1">
    <citation type="submission" date="2014-04" db="EMBL/GenBank/DDBJ databases">
        <authorList>
            <consortium name="DOE Joint Genome Institute"/>
            <person name="Kuo A."/>
            <person name="Kohler A."/>
            <person name="Nagy L.G."/>
            <person name="Floudas D."/>
            <person name="Copeland A."/>
            <person name="Barry K.W."/>
            <person name="Cichocki N."/>
            <person name="Veneault-Fourrey C."/>
            <person name="LaButti K."/>
            <person name="Lindquist E.A."/>
            <person name="Lipzen A."/>
            <person name="Lundell T."/>
            <person name="Morin E."/>
            <person name="Murat C."/>
            <person name="Sun H."/>
            <person name="Tunlid A."/>
            <person name="Henrissat B."/>
            <person name="Grigoriev I.V."/>
            <person name="Hibbett D.S."/>
            <person name="Martin F."/>
            <person name="Nordberg H.P."/>
            <person name="Cantor M.N."/>
            <person name="Hua S.X."/>
        </authorList>
    </citation>
    <scope>NUCLEOTIDE SEQUENCE [LARGE SCALE GENOMIC DNA]</scope>
    <source>
        <strain evidence="2 3">LaAM-08-1</strain>
    </source>
</reference>
<evidence type="ECO:0000313" key="2">
    <source>
        <dbReference type="EMBL" id="KIK00147.1"/>
    </source>
</evidence>
<dbReference type="CDD" id="cd00161">
    <property type="entry name" value="beta-trefoil_Ricin-like"/>
    <property type="match status" value="1"/>
</dbReference>
<gene>
    <name evidence="2" type="ORF">K443DRAFT_100937</name>
</gene>
<dbReference type="SMART" id="SM00458">
    <property type="entry name" value="RICIN"/>
    <property type="match status" value="1"/>
</dbReference>
<proteinExistence type="predicted"/>
<name>A0A0C9XR27_9AGAR</name>
<dbReference type="Proteomes" id="UP000054477">
    <property type="component" value="Unassembled WGS sequence"/>
</dbReference>
<reference evidence="3" key="2">
    <citation type="submission" date="2015-01" db="EMBL/GenBank/DDBJ databases">
        <title>Evolutionary Origins and Diversification of the Mycorrhizal Mutualists.</title>
        <authorList>
            <consortium name="DOE Joint Genome Institute"/>
            <consortium name="Mycorrhizal Genomics Consortium"/>
            <person name="Kohler A."/>
            <person name="Kuo A."/>
            <person name="Nagy L.G."/>
            <person name="Floudas D."/>
            <person name="Copeland A."/>
            <person name="Barry K.W."/>
            <person name="Cichocki N."/>
            <person name="Veneault-Fourrey C."/>
            <person name="LaButti K."/>
            <person name="Lindquist E.A."/>
            <person name="Lipzen A."/>
            <person name="Lundell T."/>
            <person name="Morin E."/>
            <person name="Murat C."/>
            <person name="Riley R."/>
            <person name="Ohm R."/>
            <person name="Sun H."/>
            <person name="Tunlid A."/>
            <person name="Henrissat B."/>
            <person name="Grigoriev I.V."/>
            <person name="Hibbett D.S."/>
            <person name="Martin F."/>
        </authorList>
    </citation>
    <scope>NUCLEOTIDE SEQUENCE [LARGE SCALE GENOMIC DNA]</scope>
    <source>
        <strain evidence="3">LaAM-08-1</strain>
    </source>
</reference>
<dbReference type="AlphaFoldDB" id="A0A0C9XR27"/>
<keyword evidence="3" id="KW-1185">Reference proteome</keyword>
<evidence type="ECO:0000259" key="1">
    <source>
        <dbReference type="SMART" id="SM00458"/>
    </source>
</evidence>
<dbReference type="PROSITE" id="PS50231">
    <property type="entry name" value="RICIN_B_LECTIN"/>
    <property type="match status" value="1"/>
</dbReference>